<evidence type="ECO:0000313" key="1">
    <source>
        <dbReference type="EMBL" id="KIH67917.1"/>
    </source>
</evidence>
<name>A0A0C2DY61_9BILA</name>
<proteinExistence type="predicted"/>
<protein>
    <submittedName>
        <fullName evidence="1">Uncharacterized protein</fullName>
    </submittedName>
</protein>
<dbReference type="OrthoDB" id="5837886at2759"/>
<gene>
    <name evidence="1" type="ORF">ANCDUO_01750</name>
</gene>
<accession>A0A0C2DY61</accession>
<keyword evidence="2" id="KW-1185">Reference proteome</keyword>
<evidence type="ECO:0000313" key="2">
    <source>
        <dbReference type="Proteomes" id="UP000054047"/>
    </source>
</evidence>
<dbReference type="AlphaFoldDB" id="A0A0C2DY61"/>
<dbReference type="EMBL" id="KN726524">
    <property type="protein sequence ID" value="KIH67917.1"/>
    <property type="molecule type" value="Genomic_DNA"/>
</dbReference>
<organism evidence="1 2">
    <name type="scientific">Ancylostoma duodenale</name>
    <dbReference type="NCBI Taxonomy" id="51022"/>
    <lineage>
        <taxon>Eukaryota</taxon>
        <taxon>Metazoa</taxon>
        <taxon>Ecdysozoa</taxon>
        <taxon>Nematoda</taxon>
        <taxon>Chromadorea</taxon>
        <taxon>Rhabditida</taxon>
        <taxon>Rhabditina</taxon>
        <taxon>Rhabditomorpha</taxon>
        <taxon>Strongyloidea</taxon>
        <taxon>Ancylostomatidae</taxon>
        <taxon>Ancylostomatinae</taxon>
        <taxon>Ancylostoma</taxon>
    </lineage>
</organism>
<sequence length="121" mass="13898">MRAIKRLVVVDDLQSQFPGQICGWIENPFHNVHAILDICVSRKMQTKKGAKKTRLRRSCNSISCDRIAFLQGYWAAHAAVFGLGALPVHLCSFFNRPVVRDELLDRRHLEYVHSHLPNLHL</sequence>
<dbReference type="Proteomes" id="UP000054047">
    <property type="component" value="Unassembled WGS sequence"/>
</dbReference>
<reference evidence="1 2" key="1">
    <citation type="submission" date="2013-12" db="EMBL/GenBank/DDBJ databases">
        <title>Draft genome of the parsitic nematode Ancylostoma duodenale.</title>
        <authorList>
            <person name="Mitreva M."/>
        </authorList>
    </citation>
    <scope>NUCLEOTIDE SEQUENCE [LARGE SCALE GENOMIC DNA]</scope>
    <source>
        <strain evidence="1 2">Zhejiang</strain>
    </source>
</reference>